<evidence type="ECO:0000313" key="9">
    <source>
        <dbReference type="Proteomes" id="UP000676565"/>
    </source>
</evidence>
<dbReference type="EMBL" id="JAGKQQ010000001">
    <property type="protein sequence ID" value="MBP3957763.1"/>
    <property type="molecule type" value="Genomic_DNA"/>
</dbReference>
<sequence length="119" mass="13596">MLSAGVAYLLWFGCLFGLCGIHRFYAGKPLTGLLWLFTLGLLGVGQLIDLLLIPSMIANANAQNGYGYGNRNTNTVIVNVNNSRRGQYDDDDDDRPRRRRSRYDDDDDDDRPRRRQNRD</sequence>
<evidence type="ECO:0000256" key="2">
    <source>
        <dbReference type="ARBA" id="ARBA00022692"/>
    </source>
</evidence>
<feature type="domain" description="TM2" evidence="7">
    <location>
        <begin position="3"/>
        <end position="50"/>
    </location>
</feature>
<name>A0ABS5BY09_9BACT</name>
<keyword evidence="3 6" id="KW-1133">Transmembrane helix</keyword>
<feature type="transmembrane region" description="Helical" evidence="6">
    <location>
        <begin position="33"/>
        <end position="53"/>
    </location>
</feature>
<gene>
    <name evidence="8" type="ORF">J8F10_21130</name>
</gene>
<proteinExistence type="predicted"/>
<evidence type="ECO:0000259" key="7">
    <source>
        <dbReference type="Pfam" id="PF05154"/>
    </source>
</evidence>
<keyword evidence="4 6" id="KW-0472">Membrane</keyword>
<comment type="caution">
    <text evidence="8">The sequence shown here is derived from an EMBL/GenBank/DDBJ whole genome shotgun (WGS) entry which is preliminary data.</text>
</comment>
<dbReference type="Proteomes" id="UP000676565">
    <property type="component" value="Unassembled WGS sequence"/>
</dbReference>
<evidence type="ECO:0000313" key="8">
    <source>
        <dbReference type="EMBL" id="MBP3957763.1"/>
    </source>
</evidence>
<evidence type="ECO:0000256" key="1">
    <source>
        <dbReference type="ARBA" id="ARBA00004141"/>
    </source>
</evidence>
<protein>
    <submittedName>
        <fullName evidence="8">TM2 domain-containing protein</fullName>
    </submittedName>
</protein>
<feature type="region of interest" description="Disordered" evidence="5">
    <location>
        <begin position="79"/>
        <end position="119"/>
    </location>
</feature>
<evidence type="ECO:0000256" key="4">
    <source>
        <dbReference type="ARBA" id="ARBA00023136"/>
    </source>
</evidence>
<dbReference type="InterPro" id="IPR050932">
    <property type="entry name" value="TM2D1-3-like"/>
</dbReference>
<keyword evidence="2 6" id="KW-0812">Transmembrane</keyword>
<evidence type="ECO:0000256" key="3">
    <source>
        <dbReference type="ARBA" id="ARBA00022989"/>
    </source>
</evidence>
<dbReference type="InterPro" id="IPR007829">
    <property type="entry name" value="TM2"/>
</dbReference>
<dbReference type="PANTHER" id="PTHR21016">
    <property type="entry name" value="BETA-AMYLOID BINDING PROTEIN-RELATED"/>
    <property type="match status" value="1"/>
</dbReference>
<evidence type="ECO:0000256" key="6">
    <source>
        <dbReference type="SAM" id="Phobius"/>
    </source>
</evidence>
<reference evidence="8 9" key="1">
    <citation type="submission" date="2021-04" db="EMBL/GenBank/DDBJ databases">
        <authorList>
            <person name="Ivanova A."/>
        </authorList>
    </citation>
    <scope>NUCLEOTIDE SEQUENCE [LARGE SCALE GENOMIC DNA]</scope>
    <source>
        <strain evidence="8 9">G18</strain>
    </source>
</reference>
<dbReference type="Pfam" id="PF05154">
    <property type="entry name" value="TM2"/>
    <property type="match status" value="1"/>
</dbReference>
<organism evidence="8 9">
    <name type="scientific">Gemmata palustris</name>
    <dbReference type="NCBI Taxonomy" id="2822762"/>
    <lineage>
        <taxon>Bacteria</taxon>
        <taxon>Pseudomonadati</taxon>
        <taxon>Planctomycetota</taxon>
        <taxon>Planctomycetia</taxon>
        <taxon>Gemmatales</taxon>
        <taxon>Gemmataceae</taxon>
        <taxon>Gemmata</taxon>
    </lineage>
</organism>
<dbReference type="PANTHER" id="PTHR21016:SF25">
    <property type="entry name" value="TM2 DOMAIN-CONTAINING PROTEIN DDB_G0277895-RELATED"/>
    <property type="match status" value="1"/>
</dbReference>
<keyword evidence="9" id="KW-1185">Reference proteome</keyword>
<accession>A0ABS5BY09</accession>
<evidence type="ECO:0000256" key="5">
    <source>
        <dbReference type="SAM" id="MobiDB-lite"/>
    </source>
</evidence>
<comment type="subcellular location">
    <subcellularLocation>
        <location evidence="1">Membrane</location>
        <topology evidence="1">Multi-pass membrane protein</topology>
    </subcellularLocation>
</comment>
<dbReference type="RefSeq" id="WP_210657128.1">
    <property type="nucleotide sequence ID" value="NZ_JAGKQQ010000001.1"/>
</dbReference>
<feature type="transmembrane region" description="Helical" evidence="6">
    <location>
        <begin position="6"/>
        <end position="26"/>
    </location>
</feature>